<dbReference type="GO" id="GO:0005737">
    <property type="term" value="C:cytoplasm"/>
    <property type="evidence" value="ECO:0007669"/>
    <property type="project" value="UniProtKB-SubCell"/>
</dbReference>
<feature type="binding site" evidence="13">
    <location>
        <position position="95"/>
    </location>
    <ligand>
        <name>Mg(2+)</name>
        <dbReference type="ChEBI" id="CHEBI:18420"/>
    </ligand>
</feature>
<dbReference type="RefSeq" id="WP_162369050.1">
    <property type="nucleotide sequence ID" value="NZ_JAAEEH010000001.1"/>
</dbReference>
<evidence type="ECO:0000256" key="9">
    <source>
        <dbReference type="ARBA" id="ARBA00023172"/>
    </source>
</evidence>
<dbReference type="CDD" id="cd22354">
    <property type="entry name" value="RecU-like"/>
    <property type="match status" value="1"/>
</dbReference>
<evidence type="ECO:0000256" key="2">
    <source>
        <dbReference type="ARBA" id="ARBA00022490"/>
    </source>
</evidence>
<dbReference type="PIRSF" id="PIRSF037785">
    <property type="entry name" value="RecU"/>
    <property type="match status" value="1"/>
</dbReference>
<accession>A0A7X5KN16</accession>
<dbReference type="AlphaFoldDB" id="A0A7X5KN16"/>
<dbReference type="Proteomes" id="UP000461585">
    <property type="component" value="Unassembled WGS sequence"/>
</dbReference>
<evidence type="ECO:0000256" key="7">
    <source>
        <dbReference type="ARBA" id="ARBA00022801"/>
    </source>
</evidence>
<feature type="site" description="Transition state stabilizer" evidence="13">
    <location>
        <position position="79"/>
    </location>
</feature>
<protein>
    <recommendedName>
        <fullName evidence="12 13">Holliday junction resolvase RecU</fullName>
        <ecNumber evidence="13">3.1.21.10</ecNumber>
    </recommendedName>
    <alternativeName>
        <fullName evidence="13">Recombination protein U homolog</fullName>
    </alternativeName>
</protein>
<keyword evidence="4 13" id="KW-0479">Metal-binding</keyword>
<dbReference type="EC" id="3.1.21.10" evidence="13"/>
<keyword evidence="15" id="KW-1185">Reference proteome</keyword>
<dbReference type="GO" id="GO:0006281">
    <property type="term" value="P:DNA repair"/>
    <property type="evidence" value="ECO:0007669"/>
    <property type="project" value="UniProtKB-UniRule"/>
</dbReference>
<proteinExistence type="inferred from homology"/>
<comment type="caution">
    <text evidence="14">The sequence shown here is derived from an EMBL/GenBank/DDBJ whole genome shotgun (WGS) entry which is preliminary data.</text>
</comment>
<reference evidence="14 15" key="1">
    <citation type="submission" date="2020-01" db="EMBL/GenBank/DDBJ databases">
        <title>Anaeroalcalibacter tamaniensis gen. nov., sp. nov., moderately halophilic strictly anaerobic fermenter bacterium from mud volcano of Taman peninsula.</title>
        <authorList>
            <person name="Frolova A."/>
            <person name="Merkel A.Y."/>
            <person name="Slobodkin A.I."/>
        </authorList>
    </citation>
    <scope>NUCLEOTIDE SEQUENCE [LARGE SCALE GENOMIC DNA]</scope>
    <source>
        <strain evidence="14 15">F-3ap</strain>
    </source>
</reference>
<dbReference type="SUPFAM" id="SSF52980">
    <property type="entry name" value="Restriction endonuclease-like"/>
    <property type="match status" value="1"/>
</dbReference>
<evidence type="ECO:0000313" key="15">
    <source>
        <dbReference type="Proteomes" id="UP000461585"/>
    </source>
</evidence>
<comment type="similarity">
    <text evidence="11 13">Belongs to the RecU family.</text>
</comment>
<keyword evidence="5 13" id="KW-0255">Endonuclease</keyword>
<keyword evidence="8 13" id="KW-0460">Magnesium</keyword>
<dbReference type="InterPro" id="IPR011335">
    <property type="entry name" value="Restrct_endonuc-II-like"/>
</dbReference>
<dbReference type="GO" id="GO:0000287">
    <property type="term" value="F:magnesium ion binding"/>
    <property type="evidence" value="ECO:0007669"/>
    <property type="project" value="UniProtKB-UniRule"/>
</dbReference>
<feature type="binding site" evidence="13">
    <location>
        <position position="77"/>
    </location>
    <ligand>
        <name>Mg(2+)</name>
        <dbReference type="ChEBI" id="CHEBI:18420"/>
    </ligand>
</feature>
<evidence type="ECO:0000256" key="3">
    <source>
        <dbReference type="ARBA" id="ARBA00022722"/>
    </source>
</evidence>
<keyword evidence="9 13" id="KW-0233">DNA recombination</keyword>
<evidence type="ECO:0000256" key="10">
    <source>
        <dbReference type="ARBA" id="ARBA00023204"/>
    </source>
</evidence>
<evidence type="ECO:0000256" key="5">
    <source>
        <dbReference type="ARBA" id="ARBA00022759"/>
    </source>
</evidence>
<evidence type="ECO:0000256" key="1">
    <source>
        <dbReference type="ARBA" id="ARBA00004496"/>
    </source>
</evidence>
<dbReference type="GO" id="GO:0003676">
    <property type="term" value="F:nucleic acid binding"/>
    <property type="evidence" value="ECO:0007669"/>
    <property type="project" value="InterPro"/>
</dbReference>
<evidence type="ECO:0000256" key="13">
    <source>
        <dbReference type="HAMAP-Rule" id="MF_00130"/>
    </source>
</evidence>
<sequence>MGFWRTRGLRGSALEELVNHTNDKYRERGLALVQKVPTPIKPVELDPANGNIRLAFFEQRSTVDYIGVVQGVPICFDAKETNKERFPLQNIHEHQLRFMEDFERQEGVAFLLVNFTQHQEFYFLPFGQLKESWDLALQGGRKSIPYRDFKKAFPVYGKDGYLVHYLEGLAAYLEQK</sequence>
<dbReference type="Gene3D" id="3.40.1350.10">
    <property type="match status" value="1"/>
</dbReference>
<dbReference type="GO" id="GO:0008821">
    <property type="term" value="F:crossover junction DNA endonuclease activity"/>
    <property type="evidence" value="ECO:0007669"/>
    <property type="project" value="UniProtKB-EC"/>
</dbReference>
<keyword evidence="7 13" id="KW-0378">Hydrolase</keyword>
<comment type="cofactor">
    <cofactor evidence="13">
        <name>Mg(2+)</name>
        <dbReference type="ChEBI" id="CHEBI:18420"/>
    </cofactor>
    <text evidence="13">Binds 1 Mg(2+) ion per subunit.</text>
</comment>
<dbReference type="HAMAP" id="MF_00130">
    <property type="entry name" value="RecU"/>
    <property type="match status" value="1"/>
</dbReference>
<dbReference type="GO" id="GO:0007059">
    <property type="term" value="P:chromosome segregation"/>
    <property type="evidence" value="ECO:0007669"/>
    <property type="project" value="UniProtKB-UniRule"/>
</dbReference>
<keyword evidence="6 13" id="KW-0227">DNA damage</keyword>
<comment type="function">
    <text evidence="13">Endonuclease that resolves Holliday junction intermediates in genetic recombination. Cleaves mobile four-strand junctions by introducing symmetrical nicks in paired strands. Promotes annealing of linear ssDNA with homologous dsDNA. Required for DNA repair, homologous recombination and chromosome segregation.</text>
</comment>
<keyword evidence="2 13" id="KW-0963">Cytoplasm</keyword>
<gene>
    <name evidence="13" type="primary">recU</name>
    <name evidence="14" type="ORF">GXN74_01040</name>
</gene>
<dbReference type="GO" id="GO:0006310">
    <property type="term" value="P:DNA recombination"/>
    <property type="evidence" value="ECO:0007669"/>
    <property type="project" value="UniProtKB-UniRule"/>
</dbReference>
<evidence type="ECO:0000256" key="12">
    <source>
        <dbReference type="ARBA" id="ARBA00029523"/>
    </source>
</evidence>
<comment type="catalytic activity">
    <reaction evidence="13">
        <text>Endonucleolytic cleavage at a junction such as a reciprocal single-stranded crossover between two homologous DNA duplexes (Holliday junction).</text>
        <dbReference type="EC" id="3.1.21.10"/>
    </reaction>
</comment>
<keyword evidence="3 13" id="KW-0540">Nuclease</keyword>
<evidence type="ECO:0000256" key="8">
    <source>
        <dbReference type="ARBA" id="ARBA00022842"/>
    </source>
</evidence>
<feature type="binding site" evidence="13">
    <location>
        <position position="64"/>
    </location>
    <ligand>
        <name>Mg(2+)</name>
        <dbReference type="ChEBI" id="CHEBI:18420"/>
    </ligand>
</feature>
<organism evidence="14 15">
    <name type="scientific">Anaerotalea alkaliphila</name>
    <dbReference type="NCBI Taxonomy" id="2662126"/>
    <lineage>
        <taxon>Bacteria</taxon>
        <taxon>Bacillati</taxon>
        <taxon>Bacillota</taxon>
        <taxon>Clostridia</taxon>
        <taxon>Eubacteriales</taxon>
        <taxon>Anaerotalea</taxon>
    </lineage>
</organism>
<dbReference type="Pfam" id="PF03838">
    <property type="entry name" value="RecU"/>
    <property type="match status" value="1"/>
</dbReference>
<evidence type="ECO:0000256" key="11">
    <source>
        <dbReference type="ARBA" id="ARBA00023447"/>
    </source>
</evidence>
<feature type="binding site" evidence="13">
    <location>
        <position position="62"/>
    </location>
    <ligand>
        <name>Mg(2+)</name>
        <dbReference type="ChEBI" id="CHEBI:18420"/>
    </ligand>
</feature>
<evidence type="ECO:0000256" key="4">
    <source>
        <dbReference type="ARBA" id="ARBA00022723"/>
    </source>
</evidence>
<evidence type="ECO:0000313" key="14">
    <source>
        <dbReference type="EMBL" id="NDL66332.1"/>
    </source>
</evidence>
<evidence type="ECO:0000256" key="6">
    <source>
        <dbReference type="ARBA" id="ARBA00022763"/>
    </source>
</evidence>
<keyword evidence="10 13" id="KW-0234">DNA repair</keyword>
<comment type="subcellular location">
    <subcellularLocation>
        <location evidence="1 13">Cytoplasm</location>
    </subcellularLocation>
</comment>
<name>A0A7X5KN16_9FIRM</name>
<dbReference type="InterPro" id="IPR004612">
    <property type="entry name" value="Resolv_RecU"/>
</dbReference>
<dbReference type="InterPro" id="IPR011856">
    <property type="entry name" value="tRNA_endonuc-like_dom_sf"/>
</dbReference>
<dbReference type="EMBL" id="JAAEEH010000001">
    <property type="protein sequence ID" value="NDL66332.1"/>
    <property type="molecule type" value="Genomic_DNA"/>
</dbReference>